<keyword evidence="2" id="KW-1185">Reference proteome</keyword>
<evidence type="ECO:0000313" key="1">
    <source>
        <dbReference type="EMBL" id="KAJ4712305.1"/>
    </source>
</evidence>
<name>A0ACC1XPS4_MELAZ</name>
<accession>A0ACC1XPS4</accession>
<dbReference type="EMBL" id="CM051401">
    <property type="protein sequence ID" value="KAJ4712305.1"/>
    <property type="molecule type" value="Genomic_DNA"/>
</dbReference>
<evidence type="ECO:0000313" key="2">
    <source>
        <dbReference type="Proteomes" id="UP001164539"/>
    </source>
</evidence>
<protein>
    <submittedName>
        <fullName evidence="1">Aldehyde dehydrogenase</fullName>
    </submittedName>
</protein>
<proteinExistence type="predicted"/>
<reference evidence="1 2" key="1">
    <citation type="journal article" date="2023" name="Science">
        <title>Complex scaffold remodeling in plant triterpene biosynthesis.</title>
        <authorList>
            <person name="De La Pena R."/>
            <person name="Hodgson H."/>
            <person name="Liu J.C."/>
            <person name="Stephenson M.J."/>
            <person name="Martin A.C."/>
            <person name="Owen C."/>
            <person name="Harkess A."/>
            <person name="Leebens-Mack J."/>
            <person name="Jimenez L.E."/>
            <person name="Osbourn A."/>
            <person name="Sattely E.S."/>
        </authorList>
    </citation>
    <scope>NUCLEOTIDE SEQUENCE [LARGE SCALE GENOMIC DNA]</scope>
    <source>
        <strain evidence="2">cv. JPN11</strain>
        <tissue evidence="1">Leaf</tissue>
    </source>
</reference>
<comment type="caution">
    <text evidence="1">The sequence shown here is derived from an EMBL/GenBank/DDBJ whole genome shotgun (WGS) entry which is preliminary data.</text>
</comment>
<sequence length="515" mass="56241">MAARRISSLLYRSLSSSPALLRSFGRSCNTARGISRFSTAAVVEEPIIPPVQITHTQNLINGQFVDAASGKTFPAYDPRTGEVIANVAEGDAEDIDRAVAAARKAFDEGPWPKMTAYERSRILLRIADLVEKHAEELASLETWNNGKPYEQALKTELPMVVRLFHYYAGWADKIHGLTVPADGHYHLQTLHEPIGVAGQIVPWNFPLILFSWKVAPALACGNTVVLKSAEQTPLTALYMAKLLHEAGLPPGVLNVVSGYGPTAGAALASHTDVDKLSFTGSTDTGKIVQELAAKSNLKPAVELAHFALFFNQGQCCCAGSRTYVHERVYDEFVEKAKARALKRVVGDPFKQGVEQGPQIDPEQFEKVLRYIKSGIESNATLECGGDKMGSRGYFVQPTVFSNVQDDMLIAKDEIFGPVQSILKFNDTKDVIKRANATHYGLAAGVFTRSAETANTMMRALRVGTVWINCYDVFDAAIPFGGYKMSGIGREKGIYGLDSYLQVKAVVQPVQNPAWL</sequence>
<dbReference type="Proteomes" id="UP001164539">
    <property type="component" value="Chromosome 8"/>
</dbReference>
<gene>
    <name evidence="1" type="ORF">OWV82_014570</name>
</gene>
<organism evidence="1 2">
    <name type="scientific">Melia azedarach</name>
    <name type="common">Chinaberry tree</name>
    <dbReference type="NCBI Taxonomy" id="155640"/>
    <lineage>
        <taxon>Eukaryota</taxon>
        <taxon>Viridiplantae</taxon>
        <taxon>Streptophyta</taxon>
        <taxon>Embryophyta</taxon>
        <taxon>Tracheophyta</taxon>
        <taxon>Spermatophyta</taxon>
        <taxon>Magnoliopsida</taxon>
        <taxon>eudicotyledons</taxon>
        <taxon>Gunneridae</taxon>
        <taxon>Pentapetalae</taxon>
        <taxon>rosids</taxon>
        <taxon>malvids</taxon>
        <taxon>Sapindales</taxon>
        <taxon>Meliaceae</taxon>
        <taxon>Melia</taxon>
    </lineage>
</organism>